<keyword evidence="1" id="KW-0812">Transmembrane</keyword>
<evidence type="ECO:0000313" key="3">
    <source>
        <dbReference type="Proteomes" id="UP000265541"/>
    </source>
</evidence>
<feature type="transmembrane region" description="Helical" evidence="1">
    <location>
        <begin position="90"/>
        <end position="116"/>
    </location>
</feature>
<gene>
    <name evidence="2" type="ORF">BUZ14_13395</name>
</gene>
<name>A0A3A0VWP5_STAGA</name>
<proteinExistence type="predicted"/>
<reference evidence="2 3" key="1">
    <citation type="journal article" date="2016" name="Front. Microbiol.">
        <title>Comprehensive Phylogenetic Analysis of Bovine Non-aureus Staphylococci Species Based on Whole-Genome Sequencing.</title>
        <authorList>
            <person name="Naushad S."/>
            <person name="Barkema H.W."/>
            <person name="Luby C."/>
            <person name="Condas L.A."/>
            <person name="Nobrega D.B."/>
            <person name="Carson D.A."/>
            <person name="De Buck J."/>
        </authorList>
    </citation>
    <scope>NUCLEOTIDE SEQUENCE [LARGE SCALE GENOMIC DNA]</scope>
    <source>
        <strain evidence="2 3">SNUC 4781</strain>
    </source>
</reference>
<comment type="caution">
    <text evidence="2">The sequence shown here is derived from an EMBL/GenBank/DDBJ whole genome shotgun (WGS) entry which is preliminary data.</text>
</comment>
<dbReference type="AlphaFoldDB" id="A0A3A0VWP5"/>
<keyword evidence="1" id="KW-1133">Transmembrane helix</keyword>
<accession>A0A3A0VWP5</accession>
<evidence type="ECO:0000313" key="2">
    <source>
        <dbReference type="EMBL" id="RIP31816.1"/>
    </source>
</evidence>
<sequence>MHVKYKSVASSYLAKIDTDNQEQDFQKALGNKFEKIDNNTKTLMNGVIESNKQTRTEIQEYNKTLESKFQDNDKLVGKYNKSLSKMNQGIFSLFFVVLIVSLVSLITGPIGDILMLNSYAETIHDQIVQGESIWRYLAYSFYLIPFILLFFILWACTKFIDALDDKF</sequence>
<organism evidence="2 3">
    <name type="scientific">Staphylococcus gallinarum</name>
    <dbReference type="NCBI Taxonomy" id="1293"/>
    <lineage>
        <taxon>Bacteria</taxon>
        <taxon>Bacillati</taxon>
        <taxon>Bacillota</taxon>
        <taxon>Bacilli</taxon>
        <taxon>Bacillales</taxon>
        <taxon>Staphylococcaceae</taxon>
        <taxon>Staphylococcus</taxon>
    </lineage>
</organism>
<feature type="transmembrane region" description="Helical" evidence="1">
    <location>
        <begin position="136"/>
        <end position="156"/>
    </location>
</feature>
<dbReference type="Proteomes" id="UP000265541">
    <property type="component" value="Unassembled WGS sequence"/>
</dbReference>
<evidence type="ECO:0000256" key="1">
    <source>
        <dbReference type="SAM" id="Phobius"/>
    </source>
</evidence>
<protein>
    <recommendedName>
        <fullName evidence="4">Mobilization protein</fullName>
    </recommendedName>
</protein>
<dbReference type="EMBL" id="QYJN01000028">
    <property type="protein sequence ID" value="RIP31816.1"/>
    <property type="molecule type" value="Genomic_DNA"/>
</dbReference>
<keyword evidence="1" id="KW-0472">Membrane</keyword>
<evidence type="ECO:0008006" key="4">
    <source>
        <dbReference type="Google" id="ProtNLM"/>
    </source>
</evidence>